<sequence length="133" mass="13402">MAKFLLLACLGAAASLDQCVSSNEECQALGVGCTSSICIGGSCDCTNNGVDCCSSVSTSSGTSGGTVQCSTVTSYSLCEEVCGTGGTVTQWQATNNVYECTRDGVSCCQADEADAALPWKIPIAIMVAPLMAA</sequence>
<reference evidence="1 2" key="1">
    <citation type="submission" date="2024-02" db="EMBL/GenBank/DDBJ databases">
        <authorList>
            <person name="Chen Y."/>
            <person name="Shah S."/>
            <person name="Dougan E. K."/>
            <person name="Thang M."/>
            <person name="Chan C."/>
        </authorList>
    </citation>
    <scope>NUCLEOTIDE SEQUENCE [LARGE SCALE GENOMIC DNA]</scope>
</reference>
<evidence type="ECO:0000313" key="2">
    <source>
        <dbReference type="Proteomes" id="UP001642484"/>
    </source>
</evidence>
<gene>
    <name evidence="1" type="ORF">CCMP2556_LOCUS2535</name>
</gene>
<evidence type="ECO:0000313" key="1">
    <source>
        <dbReference type="EMBL" id="CAK8991635.1"/>
    </source>
</evidence>
<dbReference type="Proteomes" id="UP001642484">
    <property type="component" value="Unassembled WGS sequence"/>
</dbReference>
<proteinExistence type="predicted"/>
<comment type="caution">
    <text evidence="1">The sequence shown here is derived from an EMBL/GenBank/DDBJ whole genome shotgun (WGS) entry which is preliminary data.</text>
</comment>
<dbReference type="EMBL" id="CAXAMN010000969">
    <property type="protein sequence ID" value="CAK8991635.1"/>
    <property type="molecule type" value="Genomic_DNA"/>
</dbReference>
<keyword evidence="2" id="KW-1185">Reference proteome</keyword>
<protein>
    <submittedName>
        <fullName evidence="1">Uncharacterized protein</fullName>
    </submittedName>
</protein>
<name>A0ABP0HNB8_9DINO</name>
<organism evidence="1 2">
    <name type="scientific">Durusdinium trenchii</name>
    <dbReference type="NCBI Taxonomy" id="1381693"/>
    <lineage>
        <taxon>Eukaryota</taxon>
        <taxon>Sar</taxon>
        <taxon>Alveolata</taxon>
        <taxon>Dinophyceae</taxon>
        <taxon>Suessiales</taxon>
        <taxon>Symbiodiniaceae</taxon>
        <taxon>Durusdinium</taxon>
    </lineage>
</organism>
<accession>A0ABP0HNB8</accession>